<evidence type="ECO:0008006" key="3">
    <source>
        <dbReference type="Google" id="ProtNLM"/>
    </source>
</evidence>
<dbReference type="AlphaFoldDB" id="A0A2A6DXN8"/>
<organism evidence="1 2">
    <name type="scientific">Candidatus Reconcilbacillus cellulovorans</name>
    <dbReference type="NCBI Taxonomy" id="1906605"/>
    <lineage>
        <taxon>Bacteria</taxon>
        <taxon>Bacillati</taxon>
        <taxon>Bacillota</taxon>
        <taxon>Bacilli</taxon>
        <taxon>Bacillales</taxon>
        <taxon>Paenibacillaceae</taxon>
        <taxon>Candidatus Reconcilbacillus</taxon>
    </lineage>
</organism>
<dbReference type="EMBL" id="MOXJ01000036">
    <property type="protein sequence ID" value="PDO09524.1"/>
    <property type="molecule type" value="Genomic_DNA"/>
</dbReference>
<reference evidence="1 2" key="1">
    <citation type="submission" date="2016-12" db="EMBL/GenBank/DDBJ databases">
        <title>Candidatus Reconcilibacillus cellulovorans genome.</title>
        <authorList>
            <person name="Kolinko S."/>
            <person name="Wu Y.-W."/>
            <person name="Tachea F."/>
            <person name="Denzel E."/>
            <person name="Hiras J."/>
            <person name="Baecker N."/>
            <person name="Chan L.J."/>
            <person name="Eichorst S.A."/>
            <person name="Frey D."/>
            <person name="Adams P.D."/>
            <person name="Pray T."/>
            <person name="Tanjore D."/>
            <person name="Petzold C.J."/>
            <person name="Gladden J.M."/>
            <person name="Simmons B.A."/>
            <person name="Singer S.W."/>
        </authorList>
    </citation>
    <scope>NUCLEOTIDE SEQUENCE [LARGE SCALE GENOMIC DNA]</scope>
    <source>
        <strain evidence="1">JTherm</strain>
    </source>
</reference>
<protein>
    <recommendedName>
        <fullName evidence="3">DUF1802 domain-containing protein</fullName>
    </recommendedName>
</protein>
<dbReference type="InterPro" id="IPR014923">
    <property type="entry name" value="DUF1802"/>
</dbReference>
<dbReference type="Pfam" id="PF08819">
    <property type="entry name" value="DUF1802"/>
    <property type="match status" value="1"/>
</dbReference>
<evidence type="ECO:0000313" key="2">
    <source>
        <dbReference type="Proteomes" id="UP000243688"/>
    </source>
</evidence>
<sequence>MSETVALKEWAAVVRALREGRQIVVLRKGGIAEETREFRLESHSFALYPTYEHQKPEWLKPEFRPLVEATAALVRTDRTEWIDAWAEVINDLEIWEKEGVERLRGFHIWTDDLVDNRLKWKPGKPLHALVLRVYRLDPPIEVPFREEYAGCRSWIRLNVPIPFDRSTPALPDAEFEAKARLLADLCRNGADSI</sequence>
<gene>
    <name evidence="1" type="ORF">BLM47_12215</name>
</gene>
<evidence type="ECO:0000313" key="1">
    <source>
        <dbReference type="EMBL" id="PDO09524.1"/>
    </source>
</evidence>
<dbReference type="PIRSF" id="PIRSF018957">
    <property type="entry name" value="UCP018957"/>
    <property type="match status" value="1"/>
</dbReference>
<dbReference type="InterPro" id="IPR008307">
    <property type="entry name" value="UCP018957"/>
</dbReference>
<name>A0A2A6DXN8_9BACL</name>
<comment type="caution">
    <text evidence="1">The sequence shown here is derived from an EMBL/GenBank/DDBJ whole genome shotgun (WGS) entry which is preliminary data.</text>
</comment>
<proteinExistence type="predicted"/>
<accession>A0A2A6DXN8</accession>
<dbReference type="Proteomes" id="UP000243688">
    <property type="component" value="Unassembled WGS sequence"/>
</dbReference>